<evidence type="ECO:0000256" key="7">
    <source>
        <dbReference type="SAM" id="MobiDB-lite"/>
    </source>
</evidence>
<evidence type="ECO:0000259" key="8">
    <source>
        <dbReference type="PROSITE" id="PS51133"/>
    </source>
</evidence>
<dbReference type="Gene3D" id="1.20.930.10">
    <property type="entry name" value="Conserved domain common to transcription factors TFIIS, elongin A, CRSP70"/>
    <property type="match status" value="1"/>
</dbReference>
<dbReference type="GO" id="GO:0006351">
    <property type="term" value="P:DNA-templated transcription"/>
    <property type="evidence" value="ECO:0007669"/>
    <property type="project" value="InterPro"/>
</dbReference>
<evidence type="ECO:0000313" key="11">
    <source>
        <dbReference type="EMBL" id="CAD9416089.1"/>
    </source>
</evidence>
<reference evidence="11" key="1">
    <citation type="submission" date="2021-01" db="EMBL/GenBank/DDBJ databases">
        <authorList>
            <person name="Corre E."/>
            <person name="Pelletier E."/>
            <person name="Niang G."/>
            <person name="Scheremetjew M."/>
            <person name="Finn R."/>
            <person name="Kale V."/>
            <person name="Holt S."/>
            <person name="Cochrane G."/>
            <person name="Meng A."/>
            <person name="Brown T."/>
            <person name="Cohen L."/>
        </authorList>
    </citation>
    <scope>NUCLEOTIDE SEQUENCE</scope>
    <source>
        <strain evidence="11">UTEX LB 985</strain>
    </source>
</reference>
<organism evidence="11">
    <name type="scientific">Haptolina brevifila</name>
    <dbReference type="NCBI Taxonomy" id="156173"/>
    <lineage>
        <taxon>Eukaryota</taxon>
        <taxon>Haptista</taxon>
        <taxon>Haptophyta</taxon>
        <taxon>Prymnesiophyceae</taxon>
        <taxon>Prymnesiales</taxon>
        <taxon>Prymnesiaceae</taxon>
        <taxon>Haptolina</taxon>
    </lineage>
</organism>
<dbReference type="SMART" id="SM00440">
    <property type="entry name" value="ZnF_C2C2"/>
    <property type="match status" value="1"/>
</dbReference>
<dbReference type="SUPFAM" id="SSF57783">
    <property type="entry name" value="Zinc beta-ribbon"/>
    <property type="match status" value="1"/>
</dbReference>
<feature type="domain" description="TFIIS-type" evidence="8">
    <location>
        <begin position="304"/>
        <end position="344"/>
    </location>
</feature>
<feature type="compositionally biased region" description="Low complexity" evidence="7">
    <location>
        <begin position="90"/>
        <end position="101"/>
    </location>
</feature>
<name>A0A7S2C7A8_9EUKA</name>
<dbReference type="AlphaFoldDB" id="A0A7S2C7A8"/>
<accession>A0A7S2C7A8</accession>
<evidence type="ECO:0000256" key="6">
    <source>
        <dbReference type="PROSITE-ProRule" id="PRU00649"/>
    </source>
</evidence>
<feature type="compositionally biased region" description="Low complexity" evidence="7">
    <location>
        <begin position="127"/>
        <end position="145"/>
    </location>
</feature>
<feature type="domain" description="TFIIS N-terminal" evidence="9">
    <location>
        <begin position="10"/>
        <end position="88"/>
    </location>
</feature>
<evidence type="ECO:0000259" key="9">
    <source>
        <dbReference type="PROSITE" id="PS51319"/>
    </source>
</evidence>
<gene>
    <name evidence="11" type="ORF">CBRE1094_LOCUS6456</name>
</gene>
<sequence length="346" mass="38070">MSEPLILTLDECVRLNERLTKAVANKMSADLLDIIDALSVSEVKGKLKNISESNLGRTVGKLCKFSDADVSAAATVLKKKWQERVDASKKSTATAAATPPVKVEPHAAAPKVEAAPKTEPLAPSPPSTAECAAASSSEAANASSTMGNGPVPLSSSSSFSVQWRPTKKTGDPVRDQVRTKLHECFEAGRELNEKFLREQSTDTAQMAEDVENHMVETFGGSNCKEYKARFRSLVFNLSDKKNPDFIRGVLTGQLFVKELATMEVREMAGEEVKKQRQLHAEQAKMALMDEKTYKLYAGKNTEDGILKCPRCKSMKTEYIEVQTRSADEPTTKKCTCNACDYRWKFC</sequence>
<comment type="subcellular location">
    <subcellularLocation>
        <location evidence="6">Nucleus</location>
    </subcellularLocation>
</comment>
<evidence type="ECO:0000259" key="10">
    <source>
        <dbReference type="PROSITE" id="PS51321"/>
    </source>
</evidence>
<dbReference type="Gene3D" id="2.20.25.10">
    <property type="match status" value="1"/>
</dbReference>
<dbReference type="InterPro" id="IPR001222">
    <property type="entry name" value="Znf_TFIIS"/>
</dbReference>
<evidence type="ECO:0000256" key="3">
    <source>
        <dbReference type="ARBA" id="ARBA00022833"/>
    </source>
</evidence>
<evidence type="ECO:0008006" key="12">
    <source>
        <dbReference type="Google" id="ProtNLM"/>
    </source>
</evidence>
<evidence type="ECO:0000256" key="5">
    <source>
        <dbReference type="PROSITE-ProRule" id="PRU00472"/>
    </source>
</evidence>
<dbReference type="GO" id="GO:0008270">
    <property type="term" value="F:zinc ion binding"/>
    <property type="evidence" value="ECO:0007669"/>
    <property type="project" value="UniProtKB-KW"/>
</dbReference>
<evidence type="ECO:0000256" key="1">
    <source>
        <dbReference type="ARBA" id="ARBA00022723"/>
    </source>
</evidence>
<keyword evidence="4 6" id="KW-0539">Nucleus</keyword>
<keyword evidence="2 5" id="KW-0863">Zinc-finger</keyword>
<keyword evidence="3" id="KW-0862">Zinc</keyword>
<dbReference type="InterPro" id="IPR035441">
    <property type="entry name" value="TFIIS/LEDGF_dom_sf"/>
</dbReference>
<dbReference type="GO" id="GO:0005634">
    <property type="term" value="C:nucleus"/>
    <property type="evidence" value="ECO:0007669"/>
    <property type="project" value="UniProtKB-SubCell"/>
</dbReference>
<feature type="region of interest" description="Disordered" evidence="7">
    <location>
        <begin position="81"/>
        <end position="172"/>
    </location>
</feature>
<evidence type="ECO:0000256" key="2">
    <source>
        <dbReference type="ARBA" id="ARBA00022771"/>
    </source>
</evidence>
<dbReference type="PIRSF" id="PIRSF006704">
    <property type="entry name" value="TF_IIS"/>
    <property type="match status" value="1"/>
</dbReference>
<proteinExistence type="predicted"/>
<dbReference type="Gene3D" id="1.10.472.30">
    <property type="entry name" value="Transcription elongation factor S-II, central domain"/>
    <property type="match status" value="1"/>
</dbReference>
<dbReference type="Pfam" id="PF01096">
    <property type="entry name" value="Zn_ribbon_TFIIS"/>
    <property type="match status" value="1"/>
</dbReference>
<dbReference type="InterPro" id="IPR035100">
    <property type="entry name" value="TF_IIS-typ"/>
</dbReference>
<dbReference type="CDD" id="cd13749">
    <property type="entry name" value="Zn-ribbon_TFIIS"/>
    <property type="match status" value="1"/>
</dbReference>
<dbReference type="SUPFAM" id="SSF47676">
    <property type="entry name" value="Conserved domain common to transcription factors TFIIS, elongin A, CRSP70"/>
    <property type="match status" value="1"/>
</dbReference>
<dbReference type="GO" id="GO:0003676">
    <property type="term" value="F:nucleic acid binding"/>
    <property type="evidence" value="ECO:0007669"/>
    <property type="project" value="InterPro"/>
</dbReference>
<dbReference type="SUPFAM" id="SSF46942">
    <property type="entry name" value="Elongation factor TFIIS domain 2"/>
    <property type="match status" value="1"/>
</dbReference>
<protein>
    <recommendedName>
        <fullName evidence="12">Transcription elongation factor S-II</fullName>
    </recommendedName>
</protein>
<dbReference type="Pfam" id="PF07500">
    <property type="entry name" value="TFIIS_M"/>
    <property type="match status" value="1"/>
</dbReference>
<dbReference type="SMART" id="SM00510">
    <property type="entry name" value="TFS2M"/>
    <property type="match status" value="1"/>
</dbReference>
<dbReference type="PROSITE" id="PS00466">
    <property type="entry name" value="ZF_TFIIS_1"/>
    <property type="match status" value="1"/>
</dbReference>
<dbReference type="PANTHER" id="PTHR11477">
    <property type="entry name" value="TRANSCRIPTION FACTOR S-II ZINC FINGER DOMAIN-CONTAINING PROTEIN"/>
    <property type="match status" value="1"/>
</dbReference>
<evidence type="ECO:0000256" key="4">
    <source>
        <dbReference type="ARBA" id="ARBA00023242"/>
    </source>
</evidence>
<dbReference type="InterPro" id="IPR036575">
    <property type="entry name" value="TFIIS_cen_dom_sf"/>
</dbReference>
<keyword evidence="1" id="KW-0479">Metal-binding</keyword>
<dbReference type="PROSITE" id="PS51319">
    <property type="entry name" value="TFIIS_N"/>
    <property type="match status" value="1"/>
</dbReference>
<dbReference type="InterPro" id="IPR003618">
    <property type="entry name" value="TFIIS_cen_dom"/>
</dbReference>
<dbReference type="PANTHER" id="PTHR11477:SF0">
    <property type="entry name" value="IP08861P-RELATED"/>
    <property type="match status" value="1"/>
</dbReference>
<dbReference type="InterPro" id="IPR017923">
    <property type="entry name" value="TFIIS_N"/>
</dbReference>
<feature type="domain" description="TFIIS central" evidence="10">
    <location>
        <begin position="173"/>
        <end position="295"/>
    </location>
</feature>
<dbReference type="EMBL" id="HBGU01011746">
    <property type="protein sequence ID" value="CAD9416089.1"/>
    <property type="molecule type" value="Transcribed_RNA"/>
</dbReference>
<dbReference type="PROSITE" id="PS51321">
    <property type="entry name" value="TFIIS_CENTRAL"/>
    <property type="match status" value="1"/>
</dbReference>
<dbReference type="PROSITE" id="PS51133">
    <property type="entry name" value="ZF_TFIIS_2"/>
    <property type="match status" value="1"/>
</dbReference>
<dbReference type="Pfam" id="PF08711">
    <property type="entry name" value="Med26"/>
    <property type="match status" value="1"/>
</dbReference>